<dbReference type="GO" id="GO:0019557">
    <property type="term" value="P:L-histidine catabolic process to glutamate and formate"/>
    <property type="evidence" value="ECO:0007669"/>
    <property type="project" value="UniProtKB-UniPathway"/>
</dbReference>
<evidence type="ECO:0000256" key="6">
    <source>
        <dbReference type="ARBA" id="ARBA00023004"/>
    </source>
</evidence>
<evidence type="ECO:0000259" key="8">
    <source>
        <dbReference type="Pfam" id="PF01979"/>
    </source>
</evidence>
<dbReference type="GO" id="GO:0050480">
    <property type="term" value="F:imidazolonepropionase activity"/>
    <property type="evidence" value="ECO:0007669"/>
    <property type="project" value="UniProtKB-UniRule"/>
</dbReference>
<feature type="binding site" evidence="7">
    <location>
        <position position="322"/>
    </location>
    <ligand>
        <name>N-formimidoyl-L-glutamate</name>
        <dbReference type="ChEBI" id="CHEBI:58928"/>
    </ligand>
</feature>
<evidence type="ECO:0000256" key="5">
    <source>
        <dbReference type="ARBA" id="ARBA00022833"/>
    </source>
</evidence>
<feature type="binding site" evidence="7">
    <location>
        <position position="148"/>
    </location>
    <ligand>
        <name>4-imidazolone-5-propanoate</name>
        <dbReference type="ChEBI" id="CHEBI:77893"/>
    </ligand>
</feature>
<keyword evidence="3 7" id="KW-0378">Hydrolase</keyword>
<dbReference type="InterPro" id="IPR006680">
    <property type="entry name" value="Amidohydro-rel"/>
</dbReference>
<feature type="binding site" evidence="7">
    <location>
        <position position="320"/>
    </location>
    <ligand>
        <name>Fe(3+)</name>
        <dbReference type="ChEBI" id="CHEBI:29034"/>
    </ligand>
</feature>
<dbReference type="EMBL" id="JAAGPU010000003">
    <property type="protein sequence ID" value="NEU03912.1"/>
    <property type="molecule type" value="Genomic_DNA"/>
</dbReference>
<dbReference type="PANTHER" id="PTHR42752:SF1">
    <property type="entry name" value="IMIDAZOLONEPROPIONASE-RELATED"/>
    <property type="match status" value="1"/>
</dbReference>
<comment type="catalytic activity">
    <reaction evidence="7">
        <text>4-imidazolone-5-propanoate + H2O = N-formimidoyl-L-glutamate</text>
        <dbReference type="Rhea" id="RHEA:23660"/>
        <dbReference type="ChEBI" id="CHEBI:15377"/>
        <dbReference type="ChEBI" id="CHEBI:58928"/>
        <dbReference type="ChEBI" id="CHEBI:77893"/>
        <dbReference type="EC" id="3.5.2.7"/>
    </reaction>
</comment>
<feature type="binding site" evidence="7">
    <location>
        <position position="320"/>
    </location>
    <ligand>
        <name>Zn(2+)</name>
        <dbReference type="ChEBI" id="CHEBI:29105"/>
    </ligand>
</feature>
<dbReference type="UniPathway" id="UPA00379">
    <property type="reaction ID" value="UER00551"/>
</dbReference>
<sequence length="411" mass="45026">MIIKEIDCLVTCKGSHKKTRGDMNDAHIIENGYIIIKDDVIVEVGQGDGYKKHLNDCDKLIDGKGKTVTPGLIDPHTHLVYSGSREKELPLKLNKVGYIEILNAGGGILSTVENTKKASLQDLVNESKTRLDIMLKYGTTTVESKSGYGLDLETELKMLNANKILNESHPIDVVSTFMGLHALPAEFKNDRKEFLKIAKKMIPEIANKNLAEFIDCFCEDGVFSVEECREFLEEGKKFNLIPKVHGDEVEPMGGAELAGEVKAISAEHLIAASDDGIKALADNNVVAVLLPSTAFYLMVGSFARARDMIENGVAVALATDCNPGTSPTESMQAVMTFAAFGMRMFPEEIINAMTINAAAAINREREIGSIEENKKADIVIFNSKNLNYLIYHFGVNAVDKVIKDGKIVVEN</sequence>
<evidence type="ECO:0000313" key="9">
    <source>
        <dbReference type="EMBL" id="NEU03912.1"/>
    </source>
</evidence>
<keyword evidence="5 7" id="KW-0862">Zinc</keyword>
<comment type="pathway">
    <text evidence="7">Amino-acid degradation; L-histidine degradation into L-glutamate; N-formimidoyl-L-glutamate from L-histidine: step 3/3.</text>
</comment>
<protein>
    <recommendedName>
        <fullName evidence="1 7">Imidazolonepropionase</fullName>
        <ecNumber evidence="1 7">3.5.2.7</ecNumber>
    </recommendedName>
    <alternativeName>
        <fullName evidence="7">Imidazolone-5-propionate hydrolase</fullName>
    </alternativeName>
</protein>
<dbReference type="NCBIfam" id="TIGR01224">
    <property type="entry name" value="hutI"/>
    <property type="match status" value="1"/>
</dbReference>
<feature type="binding site" evidence="7">
    <location>
        <position position="248"/>
    </location>
    <ligand>
        <name>4-imidazolone-5-propanoate</name>
        <dbReference type="ChEBI" id="CHEBI:77893"/>
    </ligand>
</feature>
<proteinExistence type="inferred from homology"/>
<dbReference type="GO" id="GO:0005737">
    <property type="term" value="C:cytoplasm"/>
    <property type="evidence" value="ECO:0007669"/>
    <property type="project" value="UniProtKB-SubCell"/>
</dbReference>
<dbReference type="CDD" id="cd01296">
    <property type="entry name" value="Imidazolone-5PH"/>
    <property type="match status" value="1"/>
</dbReference>
<dbReference type="InterPro" id="IPR005920">
    <property type="entry name" value="HutI"/>
</dbReference>
<comment type="function">
    <text evidence="7">Catalyzes the hydrolytic cleavage of the carbon-nitrogen bond in imidazolone-5-propanoate to yield N-formimidoyl-L-glutamate. It is the third step in the universal histidine degradation pathway.</text>
</comment>
<comment type="caution">
    <text evidence="9">The sequence shown here is derived from an EMBL/GenBank/DDBJ whole genome shotgun (WGS) entry which is preliminary data.</text>
</comment>
<feature type="binding site" evidence="7">
    <location>
        <position position="76"/>
    </location>
    <ligand>
        <name>Fe(3+)</name>
        <dbReference type="ChEBI" id="CHEBI:29034"/>
    </ligand>
</feature>
<keyword evidence="10" id="KW-1185">Reference proteome</keyword>
<keyword evidence="2 7" id="KW-0479">Metal-binding</keyword>
<feature type="binding site" evidence="7">
    <location>
        <position position="324"/>
    </location>
    <ligand>
        <name>N-formimidoyl-L-glutamate</name>
        <dbReference type="ChEBI" id="CHEBI:58928"/>
    </ligand>
</feature>
<dbReference type="GO" id="GO:0019556">
    <property type="term" value="P:L-histidine catabolic process to glutamate and formamide"/>
    <property type="evidence" value="ECO:0007669"/>
    <property type="project" value="UniProtKB-UniRule"/>
</dbReference>
<dbReference type="InterPro" id="IPR011059">
    <property type="entry name" value="Metal-dep_hydrolase_composite"/>
</dbReference>
<dbReference type="Proteomes" id="UP000481872">
    <property type="component" value="Unassembled WGS sequence"/>
</dbReference>
<dbReference type="FunFam" id="3.20.20.140:FF:000007">
    <property type="entry name" value="Imidazolonepropionase"/>
    <property type="match status" value="1"/>
</dbReference>
<feature type="binding site" evidence="7">
    <location>
        <position position="245"/>
    </location>
    <ligand>
        <name>Zn(2+)</name>
        <dbReference type="ChEBI" id="CHEBI:29105"/>
    </ligand>
</feature>
<keyword evidence="6 7" id="KW-0408">Iron</keyword>
<dbReference type="SUPFAM" id="SSF51556">
    <property type="entry name" value="Metallo-dependent hydrolases"/>
    <property type="match status" value="1"/>
</dbReference>
<feature type="binding site" evidence="7">
    <location>
        <position position="148"/>
    </location>
    <ligand>
        <name>N-formimidoyl-L-glutamate</name>
        <dbReference type="ChEBI" id="CHEBI:58928"/>
    </ligand>
</feature>
<dbReference type="Pfam" id="PF01979">
    <property type="entry name" value="Amidohydro_1"/>
    <property type="match status" value="1"/>
</dbReference>
<reference evidence="9 10" key="1">
    <citation type="submission" date="2020-02" db="EMBL/GenBank/DDBJ databases">
        <title>Genome assembly of a novel Clostridium senegalense strain.</title>
        <authorList>
            <person name="Gupta T.B."/>
            <person name="Jauregui R."/>
            <person name="Maclean P."/>
            <person name="Nawarathana A."/>
            <person name="Brightwell G."/>
        </authorList>
    </citation>
    <scope>NUCLEOTIDE SEQUENCE [LARGE SCALE GENOMIC DNA]</scope>
    <source>
        <strain evidence="9 10">AGRFS4</strain>
    </source>
</reference>
<dbReference type="Gene3D" id="3.20.20.140">
    <property type="entry name" value="Metal-dependent hydrolases"/>
    <property type="match status" value="1"/>
</dbReference>
<feature type="binding site" evidence="7">
    <location>
        <position position="76"/>
    </location>
    <ligand>
        <name>Zn(2+)</name>
        <dbReference type="ChEBI" id="CHEBI:29105"/>
    </ligand>
</feature>
<dbReference type="AlphaFoldDB" id="A0A6M0H2P6"/>
<comment type="cofactor">
    <cofactor evidence="7">
        <name>Zn(2+)</name>
        <dbReference type="ChEBI" id="CHEBI:29105"/>
    </cofactor>
    <cofactor evidence="7">
        <name>Fe(3+)</name>
        <dbReference type="ChEBI" id="CHEBI:29034"/>
    </cofactor>
    <text evidence="7">Binds 1 zinc or iron ion per subunit.</text>
</comment>
<feature type="binding site" evidence="7">
    <location>
        <position position="325"/>
    </location>
    <ligand>
        <name>4-imidazolone-5-propanoate</name>
        <dbReference type="ChEBI" id="CHEBI:77893"/>
    </ligand>
</feature>
<feature type="binding site" evidence="7">
    <location>
        <position position="181"/>
    </location>
    <ligand>
        <name>4-imidazolone-5-propanoate</name>
        <dbReference type="ChEBI" id="CHEBI:77893"/>
    </ligand>
</feature>
<feature type="binding site" evidence="7">
    <location>
        <position position="78"/>
    </location>
    <ligand>
        <name>Fe(3+)</name>
        <dbReference type="ChEBI" id="CHEBI:29034"/>
    </ligand>
</feature>
<evidence type="ECO:0000256" key="2">
    <source>
        <dbReference type="ARBA" id="ARBA00022723"/>
    </source>
</evidence>
<comment type="similarity">
    <text evidence="7">Belongs to the metallo-dependent hydrolases superfamily. HutI family.</text>
</comment>
<dbReference type="PANTHER" id="PTHR42752">
    <property type="entry name" value="IMIDAZOLONEPROPIONASE"/>
    <property type="match status" value="1"/>
</dbReference>
<evidence type="ECO:0000256" key="7">
    <source>
        <dbReference type="HAMAP-Rule" id="MF_00372"/>
    </source>
</evidence>
<dbReference type="HAMAP" id="MF_00372">
    <property type="entry name" value="HutI"/>
    <property type="match status" value="1"/>
</dbReference>
<gene>
    <name evidence="7" type="primary">hutI</name>
    <name evidence="9" type="ORF">G3M99_03375</name>
</gene>
<accession>A0A6M0H2P6</accession>
<evidence type="ECO:0000256" key="3">
    <source>
        <dbReference type="ARBA" id="ARBA00022801"/>
    </source>
</evidence>
<feature type="binding site" evidence="7">
    <location>
        <position position="245"/>
    </location>
    <ligand>
        <name>Fe(3+)</name>
        <dbReference type="ChEBI" id="CHEBI:29034"/>
    </ligand>
</feature>
<feature type="binding site" evidence="7">
    <location>
        <position position="85"/>
    </location>
    <ligand>
        <name>4-imidazolone-5-propanoate</name>
        <dbReference type="ChEBI" id="CHEBI:77893"/>
    </ligand>
</feature>
<dbReference type="SUPFAM" id="SSF51338">
    <property type="entry name" value="Composite domain of metallo-dependent hydrolases"/>
    <property type="match status" value="1"/>
</dbReference>
<dbReference type="Gene3D" id="2.30.40.10">
    <property type="entry name" value="Urease, subunit C, domain 1"/>
    <property type="match status" value="1"/>
</dbReference>
<evidence type="ECO:0000313" key="10">
    <source>
        <dbReference type="Proteomes" id="UP000481872"/>
    </source>
</evidence>
<dbReference type="InterPro" id="IPR032466">
    <property type="entry name" value="Metal_Hydrolase"/>
</dbReference>
<comment type="subcellular location">
    <subcellularLocation>
        <location evidence="7">Cytoplasm</location>
    </subcellularLocation>
</comment>
<keyword evidence="7" id="KW-0963">Cytoplasm</keyword>
<dbReference type="GO" id="GO:0005506">
    <property type="term" value="F:iron ion binding"/>
    <property type="evidence" value="ECO:0007669"/>
    <property type="project" value="UniProtKB-UniRule"/>
</dbReference>
<dbReference type="GO" id="GO:0008270">
    <property type="term" value="F:zinc ion binding"/>
    <property type="evidence" value="ECO:0007669"/>
    <property type="project" value="UniProtKB-UniRule"/>
</dbReference>
<feature type="domain" description="Amidohydrolase-related" evidence="8">
    <location>
        <begin position="67"/>
        <end position="408"/>
    </location>
</feature>
<keyword evidence="4 7" id="KW-0369">Histidine metabolism</keyword>
<evidence type="ECO:0000256" key="4">
    <source>
        <dbReference type="ARBA" id="ARBA00022808"/>
    </source>
</evidence>
<dbReference type="EC" id="3.5.2.7" evidence="1 7"/>
<feature type="binding site" evidence="7">
    <location>
        <position position="78"/>
    </location>
    <ligand>
        <name>Zn(2+)</name>
        <dbReference type="ChEBI" id="CHEBI:29105"/>
    </ligand>
</feature>
<organism evidence="9 10">
    <name type="scientific">Clostridium senegalense</name>
    <dbReference type="NCBI Taxonomy" id="1465809"/>
    <lineage>
        <taxon>Bacteria</taxon>
        <taxon>Bacillati</taxon>
        <taxon>Bacillota</taxon>
        <taxon>Clostridia</taxon>
        <taxon>Eubacteriales</taxon>
        <taxon>Clostridiaceae</taxon>
        <taxon>Clostridium</taxon>
    </lineage>
</organism>
<name>A0A6M0H2P6_9CLOT</name>
<evidence type="ECO:0000256" key="1">
    <source>
        <dbReference type="ARBA" id="ARBA00012864"/>
    </source>
</evidence>